<protein>
    <submittedName>
        <fullName evidence="1">Uncharacterized protein</fullName>
    </submittedName>
</protein>
<name>A0A0E9WKI5_ANGAN</name>
<dbReference type="AlphaFoldDB" id="A0A0E9WKI5"/>
<accession>A0A0E9WKI5</accession>
<organism evidence="1">
    <name type="scientific">Anguilla anguilla</name>
    <name type="common">European freshwater eel</name>
    <name type="synonym">Muraena anguilla</name>
    <dbReference type="NCBI Taxonomy" id="7936"/>
    <lineage>
        <taxon>Eukaryota</taxon>
        <taxon>Metazoa</taxon>
        <taxon>Chordata</taxon>
        <taxon>Craniata</taxon>
        <taxon>Vertebrata</taxon>
        <taxon>Euteleostomi</taxon>
        <taxon>Actinopterygii</taxon>
        <taxon>Neopterygii</taxon>
        <taxon>Teleostei</taxon>
        <taxon>Anguilliformes</taxon>
        <taxon>Anguillidae</taxon>
        <taxon>Anguilla</taxon>
    </lineage>
</organism>
<proteinExistence type="predicted"/>
<sequence>MSTLLVQRGGATPHSPLNHSLSIFNGCTSTKCQLSVTPARPVSPHRPPPTLLLHRDAVHSPRFAPQSLPVIAK</sequence>
<reference evidence="1" key="2">
    <citation type="journal article" date="2015" name="Fish Shellfish Immunol.">
        <title>Early steps in the European eel (Anguilla anguilla)-Vibrio vulnificus interaction in the gills: Role of the RtxA13 toxin.</title>
        <authorList>
            <person name="Callol A."/>
            <person name="Pajuelo D."/>
            <person name="Ebbesson L."/>
            <person name="Teles M."/>
            <person name="MacKenzie S."/>
            <person name="Amaro C."/>
        </authorList>
    </citation>
    <scope>NUCLEOTIDE SEQUENCE</scope>
</reference>
<reference evidence="1" key="1">
    <citation type="submission" date="2014-11" db="EMBL/GenBank/DDBJ databases">
        <authorList>
            <person name="Amaro Gonzalez C."/>
        </authorList>
    </citation>
    <scope>NUCLEOTIDE SEQUENCE</scope>
</reference>
<dbReference type="EMBL" id="GBXM01017673">
    <property type="protein sequence ID" value="JAH90904.1"/>
    <property type="molecule type" value="Transcribed_RNA"/>
</dbReference>
<evidence type="ECO:0000313" key="1">
    <source>
        <dbReference type="EMBL" id="JAH90904.1"/>
    </source>
</evidence>